<dbReference type="EMBL" id="JARBHB010000006">
    <property type="protein sequence ID" value="KAJ8881134.1"/>
    <property type="molecule type" value="Genomic_DNA"/>
</dbReference>
<proteinExistence type="predicted"/>
<reference evidence="1 2" key="1">
    <citation type="submission" date="2023-02" db="EMBL/GenBank/DDBJ databases">
        <title>LHISI_Scaffold_Assembly.</title>
        <authorList>
            <person name="Stuart O.P."/>
            <person name="Cleave R."/>
            <person name="Magrath M.J.L."/>
            <person name="Mikheyev A.S."/>
        </authorList>
    </citation>
    <scope>NUCLEOTIDE SEQUENCE [LARGE SCALE GENOMIC DNA]</scope>
    <source>
        <strain evidence="1">Daus_M_001</strain>
        <tissue evidence="1">Leg muscle</tissue>
    </source>
</reference>
<evidence type="ECO:0000313" key="2">
    <source>
        <dbReference type="Proteomes" id="UP001159363"/>
    </source>
</evidence>
<accession>A0ABQ9HA21</accession>
<evidence type="ECO:0008006" key="3">
    <source>
        <dbReference type="Google" id="ProtNLM"/>
    </source>
</evidence>
<evidence type="ECO:0000313" key="1">
    <source>
        <dbReference type="EMBL" id="KAJ8881134.1"/>
    </source>
</evidence>
<keyword evidence="2" id="KW-1185">Reference proteome</keyword>
<protein>
    <recommendedName>
        <fullName evidence="3">Maturase K</fullName>
    </recommendedName>
</protein>
<organism evidence="1 2">
    <name type="scientific">Dryococelus australis</name>
    <dbReference type="NCBI Taxonomy" id="614101"/>
    <lineage>
        <taxon>Eukaryota</taxon>
        <taxon>Metazoa</taxon>
        <taxon>Ecdysozoa</taxon>
        <taxon>Arthropoda</taxon>
        <taxon>Hexapoda</taxon>
        <taxon>Insecta</taxon>
        <taxon>Pterygota</taxon>
        <taxon>Neoptera</taxon>
        <taxon>Polyneoptera</taxon>
        <taxon>Phasmatodea</taxon>
        <taxon>Verophasmatodea</taxon>
        <taxon>Anareolatae</taxon>
        <taxon>Phasmatidae</taxon>
        <taxon>Eurycanthinae</taxon>
        <taxon>Dryococelus</taxon>
    </lineage>
</organism>
<dbReference type="Proteomes" id="UP001159363">
    <property type="component" value="Chromosome 5"/>
</dbReference>
<comment type="caution">
    <text evidence="1">The sequence shown here is derived from an EMBL/GenBank/DDBJ whole genome shotgun (WGS) entry which is preliminary data.</text>
</comment>
<gene>
    <name evidence="1" type="ORF">PR048_017607</name>
</gene>
<sequence>MRLVVGHRRLPYYIHPSVKKLILWSDSCGGQNRNIRLIIMLMYTLQNHASLESITLRFLPSSRSFLPNDSEFGDVEYALKI</sequence>
<name>A0ABQ9HA21_9NEOP</name>